<accession>A0ABN5PNN9</accession>
<proteinExistence type="predicted"/>
<evidence type="ECO:0000313" key="2">
    <source>
        <dbReference type="Proteomes" id="UP000273001"/>
    </source>
</evidence>
<reference evidence="1 2" key="1">
    <citation type="submission" date="2018-09" db="EMBL/GenBank/DDBJ databases">
        <authorList>
            <person name="Li J."/>
        </authorList>
    </citation>
    <scope>NUCLEOTIDE SEQUENCE [LARGE SCALE GENOMIC DNA]</scope>
    <source>
        <strain evidence="1 2">2129</strain>
    </source>
</reference>
<dbReference type="Proteomes" id="UP000273001">
    <property type="component" value="Chromosome"/>
</dbReference>
<evidence type="ECO:0000313" key="1">
    <source>
        <dbReference type="EMBL" id="AYD89679.1"/>
    </source>
</evidence>
<evidence type="ECO:0008006" key="3">
    <source>
        <dbReference type="Google" id="ProtNLM"/>
    </source>
</evidence>
<protein>
    <recommendedName>
        <fullName evidence="3">Terminase</fullName>
    </recommendedName>
</protein>
<organism evidence="1 2">
    <name type="scientific">Actinomyces lilanjuaniae</name>
    <dbReference type="NCBI Taxonomy" id="2321394"/>
    <lineage>
        <taxon>Bacteria</taxon>
        <taxon>Bacillati</taxon>
        <taxon>Actinomycetota</taxon>
        <taxon>Actinomycetes</taxon>
        <taxon>Actinomycetales</taxon>
        <taxon>Actinomycetaceae</taxon>
        <taxon>Actinomyces</taxon>
    </lineage>
</organism>
<name>A0ABN5PNN9_9ACTO</name>
<keyword evidence="2" id="KW-1185">Reference proteome</keyword>
<dbReference type="EMBL" id="CP032514">
    <property type="protein sequence ID" value="AYD89679.1"/>
    <property type="molecule type" value="Genomic_DNA"/>
</dbReference>
<sequence>MDAAVRRAMGDYRVVWFGVDPSPSRDDSTEALYWGEAIEGWHRDFRRVLPVWATPGAGGSAVLFDMRMSASGGVRRNQAFTDMAMRTALDIDSAEEGTPFPHDGHPALRVHVHNARRRPNQWGYSLGKASRDSDRLVDLAVCMVGARLGAKIALDSGKVAATRPRRRRKVGVLR</sequence>
<gene>
    <name evidence="1" type="ORF">D5R93_05770</name>
</gene>